<dbReference type="RefSeq" id="WP_311652925.1">
    <property type="nucleotide sequence ID" value="NZ_JAVRIB010000008.1"/>
</dbReference>
<name>A0ABU3C0M7_9GAMM</name>
<evidence type="ECO:0000313" key="2">
    <source>
        <dbReference type="Proteomes" id="UP001251857"/>
    </source>
</evidence>
<gene>
    <name evidence="1" type="ORF">RM532_08895</name>
</gene>
<comment type="caution">
    <text evidence="1">The sequence shown here is derived from an EMBL/GenBank/DDBJ whole genome shotgun (WGS) entry which is preliminary data.</text>
</comment>
<sequence length="77" mass="7948">MANTNGRPENPATFTATSHALCAFAAATAAQLDGAELARQLNASASDLSRDHPYAALLLQRMANAADQADIPHGSRG</sequence>
<evidence type="ECO:0000313" key="1">
    <source>
        <dbReference type="EMBL" id="MDT0635075.1"/>
    </source>
</evidence>
<dbReference type="EMBL" id="JAVRIB010000008">
    <property type="protein sequence ID" value="MDT0635075.1"/>
    <property type="molecule type" value="Genomic_DNA"/>
</dbReference>
<organism evidence="1 2">
    <name type="scientific">Spectribacter hydrogenoxidans</name>
    <dbReference type="NCBI Taxonomy" id="3075608"/>
    <lineage>
        <taxon>Bacteria</taxon>
        <taxon>Pseudomonadati</taxon>
        <taxon>Pseudomonadota</taxon>
        <taxon>Gammaproteobacteria</taxon>
        <taxon>Salinisphaerales</taxon>
        <taxon>Salinisphaeraceae</taxon>
        <taxon>Spectribacter</taxon>
    </lineage>
</organism>
<accession>A0ABU3C0M7</accession>
<protein>
    <submittedName>
        <fullName evidence="1">Uncharacterized protein</fullName>
    </submittedName>
</protein>
<dbReference type="Proteomes" id="UP001251857">
    <property type="component" value="Unassembled WGS sequence"/>
</dbReference>
<proteinExistence type="predicted"/>
<keyword evidence="2" id="KW-1185">Reference proteome</keyword>
<reference evidence="1 2" key="1">
    <citation type="submission" date="2023-09" db="EMBL/GenBank/DDBJ databases">
        <authorList>
            <person name="Rey-Velasco X."/>
        </authorList>
    </citation>
    <scope>NUCLEOTIDE SEQUENCE [LARGE SCALE GENOMIC DNA]</scope>
    <source>
        <strain evidence="1 2">W335</strain>
    </source>
</reference>